<evidence type="ECO:0000313" key="2">
    <source>
        <dbReference type="Ensembl" id="ENSCCNP00000016565.1"/>
    </source>
</evidence>
<accession>A0A8C0WSV1</accession>
<organism evidence="2">
    <name type="scientific">Castor canadensis</name>
    <name type="common">American beaver</name>
    <dbReference type="NCBI Taxonomy" id="51338"/>
    <lineage>
        <taxon>Eukaryota</taxon>
        <taxon>Metazoa</taxon>
        <taxon>Chordata</taxon>
        <taxon>Craniata</taxon>
        <taxon>Vertebrata</taxon>
        <taxon>Euteleostomi</taxon>
        <taxon>Mammalia</taxon>
        <taxon>Eutheria</taxon>
        <taxon>Euarchontoglires</taxon>
        <taxon>Glires</taxon>
        <taxon>Rodentia</taxon>
        <taxon>Castorimorpha</taxon>
        <taxon>Castoridae</taxon>
        <taxon>Castor</taxon>
    </lineage>
</organism>
<protein>
    <recommendedName>
        <fullName evidence="3">Protein FAM104A</fullName>
    </recommendedName>
</protein>
<name>A0A8C0WSV1_CASCN</name>
<dbReference type="PANTHER" id="PTHR34763:SF3">
    <property type="entry name" value="FAM104B"/>
    <property type="match status" value="1"/>
</dbReference>
<reference evidence="2" key="1">
    <citation type="submission" date="2023-09" db="UniProtKB">
        <authorList>
            <consortium name="Ensembl"/>
        </authorList>
    </citation>
    <scope>IDENTIFICATION</scope>
</reference>
<evidence type="ECO:0008006" key="3">
    <source>
        <dbReference type="Google" id="ProtNLM"/>
    </source>
</evidence>
<sequence>MLPSVNLLEQQTVIFSARSQICALKYPKDQLSDDIISPLSLQFIFRKRRRNDNKGDNHHVPHSKRSKRNPAFQDSQNRESSSSDNERNNTSINSTETGRGPESGLNQIIAGLNSNNPQLYHEEHALYQNPYFHINQVLKEAHFHSLQQRGQSPTS</sequence>
<gene>
    <name evidence="2" type="primary">Fam104b</name>
</gene>
<feature type="region of interest" description="Disordered" evidence="1">
    <location>
        <begin position="48"/>
        <end position="109"/>
    </location>
</feature>
<evidence type="ECO:0000256" key="1">
    <source>
        <dbReference type="SAM" id="MobiDB-lite"/>
    </source>
</evidence>
<feature type="compositionally biased region" description="Low complexity" evidence="1">
    <location>
        <begin position="73"/>
        <end position="83"/>
    </location>
</feature>
<dbReference type="Pfam" id="PF15434">
    <property type="entry name" value="FAM104"/>
    <property type="match status" value="1"/>
</dbReference>
<dbReference type="PANTHER" id="PTHR34763">
    <property type="entry name" value="PROTEIN FAM104A"/>
    <property type="match status" value="1"/>
</dbReference>
<dbReference type="Ensembl" id="ENSCCNT00000021573.1">
    <property type="protein sequence ID" value="ENSCCNP00000016565.1"/>
    <property type="gene ID" value="ENSCCNG00000016863.1"/>
</dbReference>
<dbReference type="AlphaFoldDB" id="A0A8C0WSV1"/>
<dbReference type="InterPro" id="IPR029222">
    <property type="entry name" value="VCF1/2-like"/>
</dbReference>
<proteinExistence type="predicted"/>